<dbReference type="VEuPathDB" id="TriTrypDB:LPMP_051140"/>
<dbReference type="AlphaFoldDB" id="A0A088RIC9"/>
<dbReference type="GO" id="GO:0005737">
    <property type="term" value="C:cytoplasm"/>
    <property type="evidence" value="ECO:0007669"/>
    <property type="project" value="TreeGrafter"/>
</dbReference>
<evidence type="ECO:0000256" key="3">
    <source>
        <dbReference type="SAM" id="MobiDB-lite"/>
    </source>
</evidence>
<dbReference type="OrthoDB" id="266138at2759"/>
<evidence type="ECO:0000313" key="5">
    <source>
        <dbReference type="Proteomes" id="UP000063063"/>
    </source>
</evidence>
<name>A0A088RIC9_LEIPA</name>
<dbReference type="InterPro" id="IPR001611">
    <property type="entry name" value="Leu-rich_rpt"/>
</dbReference>
<dbReference type="InterPro" id="IPR032675">
    <property type="entry name" value="LRR_dom_sf"/>
</dbReference>
<dbReference type="GeneID" id="22572192"/>
<dbReference type="PANTHER" id="PTHR48051">
    <property type="match status" value="1"/>
</dbReference>
<keyword evidence="5" id="KW-1185">Reference proteome</keyword>
<dbReference type="SUPFAM" id="SSF52058">
    <property type="entry name" value="L domain-like"/>
    <property type="match status" value="1"/>
</dbReference>
<dbReference type="RefSeq" id="XP_010703877.1">
    <property type="nucleotide sequence ID" value="XM_010705575.1"/>
</dbReference>
<gene>
    <name evidence="4" type="ORF">LPMP_051140</name>
</gene>
<evidence type="ECO:0000313" key="4">
    <source>
        <dbReference type="EMBL" id="AIN95555.1"/>
    </source>
</evidence>
<organism evidence="4 5">
    <name type="scientific">Leishmania panamensis</name>
    <dbReference type="NCBI Taxonomy" id="5679"/>
    <lineage>
        <taxon>Eukaryota</taxon>
        <taxon>Discoba</taxon>
        <taxon>Euglenozoa</taxon>
        <taxon>Kinetoplastea</taxon>
        <taxon>Metakinetoplastina</taxon>
        <taxon>Trypanosomatida</taxon>
        <taxon>Trypanosomatidae</taxon>
        <taxon>Leishmaniinae</taxon>
        <taxon>Leishmania</taxon>
        <taxon>Leishmania guyanensis species complex</taxon>
    </lineage>
</organism>
<feature type="region of interest" description="Disordered" evidence="3">
    <location>
        <begin position="590"/>
        <end position="614"/>
    </location>
</feature>
<dbReference type="PROSITE" id="PS51450">
    <property type="entry name" value="LRR"/>
    <property type="match status" value="1"/>
</dbReference>
<evidence type="ECO:0000256" key="1">
    <source>
        <dbReference type="ARBA" id="ARBA00022614"/>
    </source>
</evidence>
<dbReference type="Proteomes" id="UP000063063">
    <property type="component" value="Chromosome 5"/>
</dbReference>
<keyword evidence="1" id="KW-0433">Leucine-rich repeat</keyword>
<dbReference type="InterPro" id="IPR050216">
    <property type="entry name" value="LRR_domain-containing"/>
</dbReference>
<dbReference type="PANTHER" id="PTHR48051:SF1">
    <property type="entry name" value="RAS SUPPRESSOR PROTEIN 1"/>
    <property type="match status" value="1"/>
</dbReference>
<evidence type="ECO:0000256" key="2">
    <source>
        <dbReference type="ARBA" id="ARBA00022737"/>
    </source>
</evidence>
<feature type="region of interest" description="Disordered" evidence="3">
    <location>
        <begin position="845"/>
        <end position="870"/>
    </location>
</feature>
<keyword evidence="2" id="KW-0677">Repeat</keyword>
<reference evidence="4 5" key="1">
    <citation type="journal article" date="2015" name="Sci. Rep.">
        <title>The genome of Leishmania panamensis: insights into genomics of the L. (Viannia) subgenus.</title>
        <authorList>
            <person name="Llanes A."/>
            <person name="Restrepo C.M."/>
            <person name="Vecchio G.D."/>
            <person name="Anguizola F.J."/>
            <person name="Lleonart R."/>
        </authorList>
    </citation>
    <scope>NUCLEOTIDE SEQUENCE [LARGE SCALE GENOMIC DNA]</scope>
    <source>
        <strain evidence="4 5">MHOM/PA/94/PSC-1</strain>
    </source>
</reference>
<feature type="compositionally biased region" description="Basic residues" evidence="3">
    <location>
        <begin position="261"/>
        <end position="272"/>
    </location>
</feature>
<evidence type="ECO:0008006" key="6">
    <source>
        <dbReference type="Google" id="ProtNLM"/>
    </source>
</evidence>
<protein>
    <recommendedName>
        <fullName evidence="6">Leucine-rich repeat protein</fullName>
    </recommendedName>
</protein>
<proteinExistence type="predicted"/>
<dbReference type="KEGG" id="lpan:LPMP_051140"/>
<dbReference type="eggNOG" id="ENOG502SMB4">
    <property type="taxonomic scope" value="Eukaryota"/>
</dbReference>
<dbReference type="VEuPathDB" id="TriTrypDB:LPAL13_050015700"/>
<dbReference type="EMBL" id="CP009374">
    <property type="protein sequence ID" value="AIN95555.1"/>
    <property type="molecule type" value="Genomic_DNA"/>
</dbReference>
<accession>A0A088RIC9</accession>
<dbReference type="Gene3D" id="3.80.10.10">
    <property type="entry name" value="Ribonuclease Inhibitor"/>
    <property type="match status" value="2"/>
</dbReference>
<feature type="region of interest" description="Disordered" evidence="3">
    <location>
        <begin position="250"/>
        <end position="283"/>
    </location>
</feature>
<sequence>MSVSLERRQIYELGEVHPRSYGLKATEISSTMKLDLSHNHLRTLQRPFARSSLGGVRVAADAGAAVSSPSTATSVSASPMSLGEESSALRPFTSLAHLLVNHNQLRSLVGLCGVADTLTVLIATHNALTSLDGMQACRRLMYVDLSYNSIESLQGLPLILAAPSQRDASPSSVNAHDVQHRVVSVESMPALSHRGTSAVEGAAAAAQLFADVAALNDDEEITLERVDSSDNEGHAPISVSFLTSLEAETHRHSNVPSSAGHPHHHYHTRHSHQQQPPLSWSPGGIGSNRPGVVLILSHNRLRGRALPDILWVELAGAEMGTTFGATPLSAHVLLRPWCTALTHLDLSHNYIEDVRYVRRLFTPIRWPSSAASATCAPALTRLRRLDISGNPLLVNGSLAEELTRSVQSPPPATTASPWALLVSSPANARRPTIAPANDRQNNAERAPQASVEAIVADGYKSVLPPVHFRLNYASRTLDAALQAPSPSASAVAFPSLAAAQGAMDALLTSLAERWQCAAPSSSAPATETMFSLFSPSDTCTVEKASQPCAVHLRGGELTVFAAALQQRGARLGEMLEVPAPALCAKRAAESSTPHRACSARSPPSSGHARNGGAAHTDTAMAAGADASHAIFLTPPPRWSRGTSVNVDTSVLSGRGGASLTAAQRPTALTTLNFAPPTSRRAALVEAAQDEENMPDDAVSTITTNSSSHVETSTVGYRLYQGRGHQRQPGPVAVKSAERSGNAVAYRDATIDSGAAAVSCTSMLSCSADAVALQLLRAEVVELRRRYRELQRQTRDQTCVLQRQEATIRELKVRAAVTQREHQESKAGLSKAHLEIRRLREQVQALRTSATQTAPPPSTSVSLQLPLSDCA</sequence>